<evidence type="ECO:0000313" key="1">
    <source>
        <dbReference type="EMBL" id="CDM59382.1"/>
    </source>
</evidence>
<proteinExistence type="predicted"/>
<sequence>MKGSGMGGFIWTRASLPLPRCETPVDVHTYGIRPEH</sequence>
<organism evidence="1 2">
    <name type="scientific">Rhizobium favelukesii</name>
    <dbReference type="NCBI Taxonomy" id="348824"/>
    <lineage>
        <taxon>Bacteria</taxon>
        <taxon>Pseudomonadati</taxon>
        <taxon>Pseudomonadota</taxon>
        <taxon>Alphaproteobacteria</taxon>
        <taxon>Hyphomicrobiales</taxon>
        <taxon>Rhizobiaceae</taxon>
        <taxon>Rhizobium/Agrobacterium group</taxon>
        <taxon>Rhizobium</taxon>
    </lineage>
</organism>
<gene>
    <name evidence="1" type="ORF">LPU83_3739</name>
</gene>
<name>W6RDM1_9HYPH</name>
<reference evidence="1" key="1">
    <citation type="submission" date="2013-11" db="EMBL/GenBank/DDBJ databases">
        <title>Draft genome sequence of the broad-host-range Rhizobium sp. LPU83 strain, a member of the low-genetic diversity Oregon-like Rhizobium sp. group.</title>
        <authorList>
            <person name="Wibberg D."/>
            <person name="Puehler A."/>
            <person name="Schlueter A."/>
        </authorList>
    </citation>
    <scope>NUCLEOTIDE SEQUENCE [LARGE SCALE GENOMIC DNA]</scope>
    <source>
        <strain evidence="1">LPU83</strain>
    </source>
</reference>
<dbReference type="EMBL" id="HG916852">
    <property type="protein sequence ID" value="CDM59382.1"/>
    <property type="molecule type" value="Genomic_DNA"/>
</dbReference>
<protein>
    <submittedName>
        <fullName evidence="1">Uncharacterized protein</fullName>
    </submittedName>
</protein>
<dbReference type="AlphaFoldDB" id="W6RDM1"/>
<keyword evidence="2" id="KW-1185">Reference proteome</keyword>
<dbReference type="KEGG" id="rhl:LPU83_3739"/>
<dbReference type="Proteomes" id="UP000019443">
    <property type="component" value="Chromosome"/>
</dbReference>
<dbReference type="HOGENOM" id="CLU_3358094_0_0_5"/>
<evidence type="ECO:0000313" key="2">
    <source>
        <dbReference type="Proteomes" id="UP000019443"/>
    </source>
</evidence>
<accession>W6RDM1</accession>